<dbReference type="EMBL" id="BMNZ01000002">
    <property type="protein sequence ID" value="GGM86947.1"/>
    <property type="molecule type" value="Genomic_DNA"/>
</dbReference>
<keyword evidence="5 6" id="KW-0949">S-adenosyl-L-methionine</keyword>
<feature type="region of interest" description="Disordered" evidence="7">
    <location>
        <begin position="263"/>
        <end position="299"/>
    </location>
</feature>
<feature type="compositionally biased region" description="Basic residues" evidence="7">
    <location>
        <begin position="274"/>
        <end position="285"/>
    </location>
</feature>
<sequence>MTQRAPGAGRPEPDQPHDQPRDLFGADGAAESGAAAQGLAGGLVEGLPATPPAATAVFGERLALAEHFVAILADTGISHGLIGPRETPRLWDRHVLNCAVVHEAIPRLDATQQVIDVGSGAGLPGLTLAIARPDLHLHLVEPLARRTGWLTGTVAQLGLTNVTVHTARAEAMWDRLHAPWVTARAVSRIVQLAEWTLPLLDAGGSLLALKGSRAVTELAESRTALTRLGVVDAGVDEYGADLLDEPTIVLRCTIGEVVDRRRFRSRQPSSAGSARRRADRPRASRRSGPGVSKQPPHQP</sequence>
<dbReference type="SUPFAM" id="SSF53335">
    <property type="entry name" value="S-adenosyl-L-methionine-dependent methyltransferases"/>
    <property type="match status" value="1"/>
</dbReference>
<feature type="binding site" evidence="6">
    <location>
        <position position="118"/>
    </location>
    <ligand>
        <name>S-adenosyl-L-methionine</name>
        <dbReference type="ChEBI" id="CHEBI:59789"/>
    </ligand>
</feature>
<dbReference type="PANTHER" id="PTHR31760">
    <property type="entry name" value="S-ADENOSYL-L-METHIONINE-DEPENDENT METHYLTRANSFERASES SUPERFAMILY PROTEIN"/>
    <property type="match status" value="1"/>
</dbReference>
<keyword evidence="4 6" id="KW-0808">Transferase</keyword>
<protein>
    <recommendedName>
        <fullName evidence="6">Ribosomal RNA small subunit methyltransferase G</fullName>
        <ecNumber evidence="6">2.1.1.-</ecNumber>
    </recommendedName>
    <alternativeName>
        <fullName evidence="6">16S rRNA 7-methylguanosine methyltransferase</fullName>
        <shortName evidence="6">16S rRNA m7G methyltransferase</shortName>
    </alternativeName>
</protein>
<dbReference type="Gene3D" id="3.40.50.150">
    <property type="entry name" value="Vaccinia Virus protein VP39"/>
    <property type="match status" value="1"/>
</dbReference>
<feature type="binding site" evidence="6">
    <location>
        <begin position="169"/>
        <end position="170"/>
    </location>
    <ligand>
        <name>S-adenosyl-L-methionine</name>
        <dbReference type="ChEBI" id="CHEBI:59789"/>
    </ligand>
</feature>
<evidence type="ECO:0000256" key="2">
    <source>
        <dbReference type="ARBA" id="ARBA00022552"/>
    </source>
</evidence>
<name>A0ABQ2HQF4_9MICO</name>
<feature type="binding site" evidence="6">
    <location>
        <position position="184"/>
    </location>
    <ligand>
        <name>S-adenosyl-L-methionine</name>
        <dbReference type="ChEBI" id="CHEBI:59789"/>
    </ligand>
</feature>
<dbReference type="InterPro" id="IPR029063">
    <property type="entry name" value="SAM-dependent_MTases_sf"/>
</dbReference>
<feature type="binding site" evidence="6">
    <location>
        <position position="123"/>
    </location>
    <ligand>
        <name>S-adenosyl-L-methionine</name>
        <dbReference type="ChEBI" id="CHEBI:59789"/>
    </ligand>
</feature>
<evidence type="ECO:0000256" key="5">
    <source>
        <dbReference type="ARBA" id="ARBA00022691"/>
    </source>
</evidence>
<evidence type="ECO:0000256" key="3">
    <source>
        <dbReference type="ARBA" id="ARBA00022603"/>
    </source>
</evidence>
<keyword evidence="2 6" id="KW-0698">rRNA processing</keyword>
<dbReference type="RefSeq" id="WP_373286659.1">
    <property type="nucleotide sequence ID" value="NZ_BMNZ01000002.1"/>
</dbReference>
<keyword evidence="9" id="KW-1185">Reference proteome</keyword>
<dbReference type="EC" id="2.1.1.-" evidence="6"/>
<evidence type="ECO:0000313" key="8">
    <source>
        <dbReference type="EMBL" id="GGM86947.1"/>
    </source>
</evidence>
<keyword evidence="3 6" id="KW-0489">Methyltransferase</keyword>
<evidence type="ECO:0000256" key="6">
    <source>
        <dbReference type="HAMAP-Rule" id="MF_00074"/>
    </source>
</evidence>
<evidence type="ECO:0000256" key="7">
    <source>
        <dbReference type="SAM" id="MobiDB-lite"/>
    </source>
</evidence>
<dbReference type="Proteomes" id="UP000623461">
    <property type="component" value="Unassembled WGS sequence"/>
</dbReference>
<feature type="region of interest" description="Disordered" evidence="7">
    <location>
        <begin position="1"/>
        <end position="26"/>
    </location>
</feature>
<accession>A0ABQ2HQF4</accession>
<evidence type="ECO:0000313" key="9">
    <source>
        <dbReference type="Proteomes" id="UP000623461"/>
    </source>
</evidence>
<evidence type="ECO:0000256" key="4">
    <source>
        <dbReference type="ARBA" id="ARBA00022679"/>
    </source>
</evidence>
<dbReference type="PANTHER" id="PTHR31760:SF0">
    <property type="entry name" value="S-ADENOSYL-L-METHIONINE-DEPENDENT METHYLTRANSFERASES SUPERFAMILY PROTEIN"/>
    <property type="match status" value="1"/>
</dbReference>
<dbReference type="Pfam" id="PF02527">
    <property type="entry name" value="GidB"/>
    <property type="match status" value="1"/>
</dbReference>
<gene>
    <name evidence="6" type="primary">rsmG</name>
    <name evidence="8" type="ORF">GCM10009721_09760</name>
</gene>
<comment type="function">
    <text evidence="6">Specifically methylates the N7 position of a guanine in 16S rRNA.</text>
</comment>
<dbReference type="InterPro" id="IPR003682">
    <property type="entry name" value="rRNA_ssu_MeTfrase_G"/>
</dbReference>
<organism evidence="8 9">
    <name type="scientific">Terrabacter tumescens</name>
    <dbReference type="NCBI Taxonomy" id="60443"/>
    <lineage>
        <taxon>Bacteria</taxon>
        <taxon>Bacillati</taxon>
        <taxon>Actinomycetota</taxon>
        <taxon>Actinomycetes</taxon>
        <taxon>Micrococcales</taxon>
        <taxon>Intrasporangiaceae</taxon>
        <taxon>Terrabacter</taxon>
    </lineage>
</organism>
<comment type="caution">
    <text evidence="6">Lacks conserved residue(s) required for the propagation of feature annotation.</text>
</comment>
<comment type="subcellular location">
    <subcellularLocation>
        <location evidence="6">Cytoplasm</location>
    </subcellularLocation>
</comment>
<evidence type="ECO:0000256" key="1">
    <source>
        <dbReference type="ARBA" id="ARBA00022490"/>
    </source>
</evidence>
<feature type="compositionally biased region" description="Basic and acidic residues" evidence="7">
    <location>
        <begin position="11"/>
        <end position="21"/>
    </location>
</feature>
<proteinExistence type="inferred from homology"/>
<reference evidence="9" key="1">
    <citation type="journal article" date="2019" name="Int. J. Syst. Evol. Microbiol.">
        <title>The Global Catalogue of Microorganisms (GCM) 10K type strain sequencing project: providing services to taxonomists for standard genome sequencing and annotation.</title>
        <authorList>
            <consortium name="The Broad Institute Genomics Platform"/>
            <consortium name="The Broad Institute Genome Sequencing Center for Infectious Disease"/>
            <person name="Wu L."/>
            <person name="Ma J."/>
        </authorList>
    </citation>
    <scope>NUCLEOTIDE SEQUENCE [LARGE SCALE GENOMIC DNA]</scope>
    <source>
        <strain evidence="9">JCM 1365</strain>
    </source>
</reference>
<dbReference type="HAMAP" id="MF_00074">
    <property type="entry name" value="16SrRNA_methyltr_G"/>
    <property type="match status" value="1"/>
</dbReference>
<comment type="caution">
    <text evidence="8">The sequence shown here is derived from an EMBL/GenBank/DDBJ whole genome shotgun (WGS) entry which is preliminary data.</text>
</comment>
<keyword evidence="1 6" id="KW-0963">Cytoplasm</keyword>
<comment type="similarity">
    <text evidence="6">Belongs to the methyltransferase superfamily. RNA methyltransferase RsmG family.</text>
</comment>
<dbReference type="NCBIfam" id="TIGR00138">
    <property type="entry name" value="rsmG_gidB"/>
    <property type="match status" value="1"/>
</dbReference>